<feature type="transmembrane region" description="Helical" evidence="20">
    <location>
        <begin position="6"/>
        <end position="25"/>
    </location>
</feature>
<keyword evidence="9 26" id="KW-0418">Kinase</keyword>
<reference evidence="26" key="1">
    <citation type="submission" date="2010-05" db="EMBL/GenBank/DDBJ databases">
        <title>The draft genome of Desulfonatronospira thiodismutans ASO3-1.</title>
        <authorList>
            <consortium name="US DOE Joint Genome Institute (JGI-PGF)"/>
            <person name="Lucas S."/>
            <person name="Copeland A."/>
            <person name="Lapidus A."/>
            <person name="Cheng J.-F."/>
            <person name="Bruce D."/>
            <person name="Goodwin L."/>
            <person name="Pitluck S."/>
            <person name="Chertkov O."/>
            <person name="Brettin T."/>
            <person name="Detter J.C."/>
            <person name="Han C."/>
            <person name="Land M.L."/>
            <person name="Hauser L."/>
            <person name="Kyrpides N."/>
            <person name="Mikhailova N."/>
            <person name="Muyzer G."/>
            <person name="Woyke T."/>
        </authorList>
    </citation>
    <scope>NUCLEOTIDE SEQUENCE [LARGE SCALE GENOMIC DNA]</scope>
    <source>
        <strain evidence="26">ASO3-1</strain>
    </source>
</reference>
<evidence type="ECO:0000256" key="3">
    <source>
        <dbReference type="ARBA" id="ARBA00012438"/>
    </source>
</evidence>
<evidence type="ECO:0000259" key="25">
    <source>
        <dbReference type="PROSITE" id="PS50894"/>
    </source>
</evidence>
<dbReference type="InterPro" id="IPR036641">
    <property type="entry name" value="HPT_dom_sf"/>
</dbReference>
<keyword evidence="27" id="KW-1185">Reference proteome</keyword>
<evidence type="ECO:0000313" key="26">
    <source>
        <dbReference type="EMBL" id="EFI34284.1"/>
    </source>
</evidence>
<dbReference type="SUPFAM" id="SSF55874">
    <property type="entry name" value="ATPase domain of HSP90 chaperone/DNA topoisomerase II/histidine kinase"/>
    <property type="match status" value="1"/>
</dbReference>
<dbReference type="Pfam" id="PF14827">
    <property type="entry name" value="dCache_3"/>
    <property type="match status" value="1"/>
</dbReference>
<evidence type="ECO:0000256" key="1">
    <source>
        <dbReference type="ARBA" id="ARBA00000085"/>
    </source>
</evidence>
<dbReference type="Gene3D" id="3.30.565.10">
    <property type="entry name" value="Histidine kinase-like ATPase, C-terminal domain"/>
    <property type="match status" value="1"/>
</dbReference>
<dbReference type="Pfam" id="PF00072">
    <property type="entry name" value="Response_reg"/>
    <property type="match status" value="2"/>
</dbReference>
<dbReference type="CDD" id="cd00082">
    <property type="entry name" value="HisKA"/>
    <property type="match status" value="1"/>
</dbReference>
<dbReference type="Pfam" id="PF01627">
    <property type="entry name" value="Hpt"/>
    <property type="match status" value="1"/>
</dbReference>
<dbReference type="Gene3D" id="3.40.50.2300">
    <property type="match status" value="2"/>
</dbReference>
<dbReference type="PROSITE" id="PS50113">
    <property type="entry name" value="PAC"/>
    <property type="match status" value="1"/>
</dbReference>
<dbReference type="SUPFAM" id="SSF47226">
    <property type="entry name" value="Histidine-containing phosphotransfer domain, HPT domain"/>
    <property type="match status" value="1"/>
</dbReference>
<evidence type="ECO:0000256" key="8">
    <source>
        <dbReference type="ARBA" id="ARBA00022741"/>
    </source>
</evidence>
<name>D6SNF8_9BACT</name>
<keyword evidence="6" id="KW-0808">Transferase</keyword>
<evidence type="ECO:0000259" key="24">
    <source>
        <dbReference type="PROSITE" id="PS50885"/>
    </source>
</evidence>
<dbReference type="AlphaFoldDB" id="D6SNF8"/>
<evidence type="ECO:0000256" key="16">
    <source>
        <dbReference type="PROSITE-ProRule" id="PRU00110"/>
    </source>
</evidence>
<feature type="domain" description="PAC" evidence="23">
    <location>
        <begin position="467"/>
        <end position="523"/>
    </location>
</feature>
<dbReference type="FunFam" id="3.30.565.10:FF:000010">
    <property type="entry name" value="Sensor histidine kinase RcsC"/>
    <property type="match status" value="1"/>
</dbReference>
<keyword evidence="10" id="KW-0067">ATP-binding</keyword>
<dbReference type="GO" id="GO:0005886">
    <property type="term" value="C:plasma membrane"/>
    <property type="evidence" value="ECO:0007669"/>
    <property type="project" value="UniProtKB-SubCell"/>
</dbReference>
<dbReference type="InterPro" id="IPR000014">
    <property type="entry name" value="PAS"/>
</dbReference>
<feature type="coiled-coil region" evidence="18">
    <location>
        <begin position="504"/>
        <end position="551"/>
    </location>
</feature>
<dbReference type="InterPro" id="IPR001789">
    <property type="entry name" value="Sig_transdc_resp-reg_receiver"/>
</dbReference>
<dbReference type="InterPro" id="IPR000700">
    <property type="entry name" value="PAS-assoc_C"/>
</dbReference>
<dbReference type="eggNOG" id="COG5002">
    <property type="taxonomic scope" value="Bacteria"/>
</dbReference>
<evidence type="ECO:0000259" key="21">
    <source>
        <dbReference type="PROSITE" id="PS50109"/>
    </source>
</evidence>
<dbReference type="CDD" id="cd17546">
    <property type="entry name" value="REC_hyHK_CKI1_RcsC-like"/>
    <property type="match status" value="2"/>
</dbReference>
<evidence type="ECO:0000259" key="22">
    <source>
        <dbReference type="PROSITE" id="PS50110"/>
    </source>
</evidence>
<protein>
    <recommendedName>
        <fullName evidence="15">Sensory/regulatory protein RpfC</fullName>
        <ecNumber evidence="3">2.7.13.3</ecNumber>
    </recommendedName>
</protein>
<dbReference type="OrthoDB" id="5468693at2"/>
<feature type="domain" description="HAMP" evidence="24">
    <location>
        <begin position="344"/>
        <end position="398"/>
    </location>
</feature>
<evidence type="ECO:0000256" key="13">
    <source>
        <dbReference type="ARBA" id="ARBA00023136"/>
    </source>
</evidence>
<proteinExistence type="predicted"/>
<dbReference type="Gene3D" id="1.20.120.160">
    <property type="entry name" value="HPT domain"/>
    <property type="match status" value="1"/>
</dbReference>
<dbReference type="InterPro" id="IPR036890">
    <property type="entry name" value="HATPase_C_sf"/>
</dbReference>
<feature type="modified residue" description="4-aspartylphosphate" evidence="17">
    <location>
        <position position="862"/>
    </location>
</feature>
<dbReference type="InterPro" id="IPR013656">
    <property type="entry name" value="PAS_4"/>
</dbReference>
<dbReference type="SUPFAM" id="SSF103190">
    <property type="entry name" value="Sensory domain-like"/>
    <property type="match status" value="1"/>
</dbReference>
<feature type="domain" description="HPt" evidence="25">
    <location>
        <begin position="1116"/>
        <end position="1209"/>
    </location>
</feature>
<dbReference type="RefSeq" id="WP_008869612.1">
    <property type="nucleotide sequence ID" value="NZ_ACJN02000002.1"/>
</dbReference>
<dbReference type="InterPro" id="IPR035965">
    <property type="entry name" value="PAS-like_dom_sf"/>
</dbReference>
<comment type="catalytic activity">
    <reaction evidence="1">
        <text>ATP + protein L-histidine = ADP + protein N-phospho-L-histidine.</text>
        <dbReference type="EC" id="2.7.13.3"/>
    </reaction>
</comment>
<evidence type="ECO:0000256" key="15">
    <source>
        <dbReference type="ARBA" id="ARBA00068150"/>
    </source>
</evidence>
<comment type="caution">
    <text evidence="26">The sequence shown here is derived from an EMBL/GenBank/DDBJ whole genome shotgun (WGS) entry which is preliminary data.</text>
</comment>
<dbReference type="InterPro" id="IPR029150">
    <property type="entry name" value="dCache_3"/>
</dbReference>
<evidence type="ECO:0000256" key="14">
    <source>
        <dbReference type="ARBA" id="ARBA00064003"/>
    </source>
</evidence>
<dbReference type="Pfam" id="PF08448">
    <property type="entry name" value="PAS_4"/>
    <property type="match status" value="1"/>
</dbReference>
<dbReference type="SMART" id="SM00448">
    <property type="entry name" value="REC"/>
    <property type="match status" value="2"/>
</dbReference>
<dbReference type="EC" id="2.7.13.3" evidence="3"/>
<dbReference type="PROSITE" id="PS50894">
    <property type="entry name" value="HPT"/>
    <property type="match status" value="1"/>
</dbReference>
<evidence type="ECO:0000256" key="10">
    <source>
        <dbReference type="ARBA" id="ARBA00022840"/>
    </source>
</evidence>
<evidence type="ECO:0000256" key="17">
    <source>
        <dbReference type="PROSITE-ProRule" id="PRU00169"/>
    </source>
</evidence>
<dbReference type="InterPro" id="IPR005467">
    <property type="entry name" value="His_kinase_dom"/>
</dbReference>
<dbReference type="InterPro" id="IPR029151">
    <property type="entry name" value="Sensor-like_sf"/>
</dbReference>
<evidence type="ECO:0000313" key="27">
    <source>
        <dbReference type="Proteomes" id="UP000005496"/>
    </source>
</evidence>
<dbReference type="SMART" id="SM00388">
    <property type="entry name" value="HisKA"/>
    <property type="match status" value="1"/>
</dbReference>
<dbReference type="Gene3D" id="6.10.340.10">
    <property type="match status" value="1"/>
</dbReference>
<evidence type="ECO:0000256" key="2">
    <source>
        <dbReference type="ARBA" id="ARBA00004651"/>
    </source>
</evidence>
<dbReference type="Pfam" id="PF02518">
    <property type="entry name" value="HATPase_c"/>
    <property type="match status" value="1"/>
</dbReference>
<evidence type="ECO:0000256" key="9">
    <source>
        <dbReference type="ARBA" id="ARBA00022777"/>
    </source>
</evidence>
<evidence type="ECO:0000256" key="19">
    <source>
        <dbReference type="SAM" id="MobiDB-lite"/>
    </source>
</evidence>
<dbReference type="FunFam" id="1.10.287.130:FF:000002">
    <property type="entry name" value="Two-component osmosensing histidine kinase"/>
    <property type="match status" value="1"/>
</dbReference>
<feature type="modified residue" description="Phosphohistidine" evidence="16">
    <location>
        <position position="1155"/>
    </location>
</feature>
<dbReference type="Pfam" id="PF00512">
    <property type="entry name" value="HisKA"/>
    <property type="match status" value="1"/>
</dbReference>
<evidence type="ECO:0000256" key="7">
    <source>
        <dbReference type="ARBA" id="ARBA00022692"/>
    </source>
</evidence>
<comment type="subcellular location">
    <subcellularLocation>
        <location evidence="2">Cell membrane</location>
        <topology evidence="2">Multi-pass membrane protein</topology>
    </subcellularLocation>
</comment>
<keyword evidence="13 20" id="KW-0472">Membrane</keyword>
<gene>
    <name evidence="26" type="ORF">Dthio_PD1635</name>
</gene>
<dbReference type="EMBL" id="ACJN02000002">
    <property type="protein sequence ID" value="EFI34284.1"/>
    <property type="molecule type" value="Genomic_DNA"/>
</dbReference>
<keyword evidence="5 17" id="KW-0597">Phosphoprotein</keyword>
<keyword evidence="12" id="KW-0902">Two-component regulatory system</keyword>
<keyword evidence="11 20" id="KW-1133">Transmembrane helix</keyword>
<dbReference type="PRINTS" id="PR00344">
    <property type="entry name" value="BCTRLSENSOR"/>
</dbReference>
<dbReference type="PROSITE" id="PS50109">
    <property type="entry name" value="HIS_KIN"/>
    <property type="match status" value="1"/>
</dbReference>
<dbReference type="Gene3D" id="1.10.287.130">
    <property type="match status" value="1"/>
</dbReference>
<dbReference type="InterPro" id="IPR008207">
    <property type="entry name" value="Sig_transdc_His_kin_Hpt_dom"/>
</dbReference>
<dbReference type="InterPro" id="IPR003661">
    <property type="entry name" value="HisK_dim/P_dom"/>
</dbReference>
<dbReference type="PANTHER" id="PTHR45339">
    <property type="entry name" value="HYBRID SIGNAL TRANSDUCTION HISTIDINE KINASE J"/>
    <property type="match status" value="1"/>
</dbReference>
<dbReference type="InterPro" id="IPR003660">
    <property type="entry name" value="HAMP_dom"/>
</dbReference>
<dbReference type="InterPro" id="IPR004358">
    <property type="entry name" value="Sig_transdc_His_kin-like_C"/>
</dbReference>
<evidence type="ECO:0000256" key="12">
    <source>
        <dbReference type="ARBA" id="ARBA00023012"/>
    </source>
</evidence>
<keyword evidence="18" id="KW-0175">Coiled coil</keyword>
<dbReference type="InterPro" id="IPR011006">
    <property type="entry name" value="CheY-like_superfamily"/>
</dbReference>
<evidence type="ECO:0000256" key="6">
    <source>
        <dbReference type="ARBA" id="ARBA00022679"/>
    </source>
</evidence>
<accession>D6SNF8</accession>
<keyword evidence="8" id="KW-0547">Nucleotide-binding</keyword>
<feature type="domain" description="Response regulatory" evidence="22">
    <location>
        <begin position="808"/>
        <end position="929"/>
    </location>
</feature>
<dbReference type="InterPro" id="IPR003594">
    <property type="entry name" value="HATPase_dom"/>
</dbReference>
<dbReference type="InterPro" id="IPR036097">
    <property type="entry name" value="HisK_dim/P_sf"/>
</dbReference>
<feature type="domain" description="Histidine kinase" evidence="21">
    <location>
        <begin position="555"/>
        <end position="788"/>
    </location>
</feature>
<dbReference type="CDD" id="cd06225">
    <property type="entry name" value="HAMP"/>
    <property type="match status" value="1"/>
</dbReference>
<dbReference type="Pfam" id="PF00672">
    <property type="entry name" value="HAMP"/>
    <property type="match status" value="1"/>
</dbReference>
<evidence type="ECO:0000256" key="5">
    <source>
        <dbReference type="ARBA" id="ARBA00022553"/>
    </source>
</evidence>
<dbReference type="SMART" id="SM00387">
    <property type="entry name" value="HATPase_c"/>
    <property type="match status" value="1"/>
</dbReference>
<dbReference type="CDD" id="cd00130">
    <property type="entry name" value="PAS"/>
    <property type="match status" value="1"/>
</dbReference>
<dbReference type="PROSITE" id="PS50885">
    <property type="entry name" value="HAMP"/>
    <property type="match status" value="1"/>
</dbReference>
<evidence type="ECO:0000256" key="20">
    <source>
        <dbReference type="SAM" id="Phobius"/>
    </source>
</evidence>
<dbReference type="Gene3D" id="3.30.450.20">
    <property type="entry name" value="PAS domain"/>
    <property type="match status" value="1"/>
</dbReference>
<dbReference type="SUPFAM" id="SSF52172">
    <property type="entry name" value="CheY-like"/>
    <property type="match status" value="2"/>
</dbReference>
<keyword evidence="4" id="KW-1003">Cell membrane</keyword>
<comment type="subunit">
    <text evidence="14">At low DSF concentrations, interacts with RpfF.</text>
</comment>
<sequence>MRIQSKIFIPLILLVLFFTSVAFYASTLQRGHMEKSGAERLALENQDKIDQVVSIMELSAREQAAMFSAHPLVRESLETAAEGDMDDPYDLRVQEAREFLRHGLQDFMQGYSRMLGEDKPLRLHFHLPNGRSLLRSWRDKNVLLNGLQEDRSDDLTQFRGTVNRVMETREPVSGIEVGRGGLVVRAVLPVFSENGEYLGSVESLSRFSDVWEDLELKHVSHLNMFMKKEWLHLAPEMQDRDTYPRLNENYILAAGEGEEEIMQALNVQDLEQGEQGLQVRIEKGYAVAAFPILDYAGNAVGVSAQYLDVSQQQFRLAWMNRLLWGTPLAIMLVFLLVGRKVVQQSVIEPISRIREQIQGIQENKESLGRRLDPGSRDELGQLTSDFNRLMDRYHEMLTFNTMVLDAIPDPVFVVDSNMHIMHANRATMDLAEEHDPEELRYYTCRQIFNADCCGLPECPIATLQRGEDVDTRQIIRWDRGEGRVMYIRPRAKVLRDREGNIAGYLELAQDVTALMEKEQDLEQKNQELMVLNEKYQEAARQAREASRAKSEFLANMSHEIRTPMNAIMGMTELAGNTELTPEQKEYLSIIQNSSESLLALLNDILDFSKIEAGKLDLEYIDFSLRETVHNAVYSVAMLAHQKGVELVVRVEPDMEDGFKGDPDRLRQVLVNLVGNAIKFTQQGEVQVEVRLAAAEEMLQHAARDEGYLSKLQILFRVVDTGSGIAWDKQEGIFEAFVQADGSSRRKYGGTGLGLSISSRLVEMMKGRIWMQSEPGRGSTFSFVLPLEPGEDAQKEQVLGDVSQLQGLKVLIVDDNANNAGILEESLRYWWMQPAIAQSGGQGLKMLEHAASANDPFQVMLLDMHMPEMNGLDVLEAMQDMDPSVKPVILVLTSGAQLGDSRKLRTYGVKAYLFKPVKQSKLLGAILDAVSGGMDHEQEQAQEGKGEEIDGLRPLKILLAEDNEVNQLLAVRILSQEGHQVRGVHDGREAVDALARENFDLVLMDVQMPVMDGLEATRLIRAREQEEGLLRTPVIAITAHALKGDREKCLEAGMDSYVQKPIRKADLFKEIKAVLGEHSGRSQEEMEEAGENMSKDPGLQSPAAADLETALARMGDDQELLAELSENFLQTYEGYMQRIRKAVEDNDPGSLTHSAHTLKGMLGIFVADVAWETARKLEHKGRSQDMQGVEDLLTELEREVEEVTRELKTK</sequence>
<evidence type="ECO:0000256" key="4">
    <source>
        <dbReference type="ARBA" id="ARBA00022475"/>
    </source>
</evidence>
<dbReference type="PROSITE" id="PS50110">
    <property type="entry name" value="RESPONSE_REGULATORY"/>
    <property type="match status" value="2"/>
</dbReference>
<organism evidence="26 27">
    <name type="scientific">Desulfonatronospira thiodismutans ASO3-1</name>
    <dbReference type="NCBI Taxonomy" id="555779"/>
    <lineage>
        <taxon>Bacteria</taxon>
        <taxon>Pseudomonadati</taxon>
        <taxon>Thermodesulfobacteriota</taxon>
        <taxon>Desulfovibrionia</taxon>
        <taxon>Desulfovibrionales</taxon>
        <taxon>Desulfonatronovibrionaceae</taxon>
        <taxon>Desulfonatronospira</taxon>
    </lineage>
</organism>
<dbReference type="Proteomes" id="UP000005496">
    <property type="component" value="Unassembled WGS sequence"/>
</dbReference>
<feature type="domain" description="Response regulatory" evidence="22">
    <location>
        <begin position="955"/>
        <end position="1074"/>
    </location>
</feature>
<feature type="modified residue" description="4-aspartylphosphate" evidence="17">
    <location>
        <position position="1004"/>
    </location>
</feature>
<evidence type="ECO:0000256" key="18">
    <source>
        <dbReference type="SAM" id="Coils"/>
    </source>
</evidence>
<dbReference type="SUPFAM" id="SSF55785">
    <property type="entry name" value="PYP-like sensor domain (PAS domain)"/>
    <property type="match status" value="1"/>
</dbReference>
<dbReference type="CDD" id="cd16922">
    <property type="entry name" value="HATPase_EvgS-ArcB-TorS-like"/>
    <property type="match status" value="1"/>
</dbReference>
<feature type="region of interest" description="Disordered" evidence="19">
    <location>
        <begin position="1078"/>
        <end position="1098"/>
    </location>
</feature>
<dbReference type="GO" id="GO:0005524">
    <property type="term" value="F:ATP binding"/>
    <property type="evidence" value="ECO:0007669"/>
    <property type="project" value="UniProtKB-KW"/>
</dbReference>
<dbReference type="SMART" id="SM00304">
    <property type="entry name" value="HAMP"/>
    <property type="match status" value="1"/>
</dbReference>
<evidence type="ECO:0000259" key="23">
    <source>
        <dbReference type="PROSITE" id="PS50113"/>
    </source>
</evidence>
<dbReference type="PANTHER" id="PTHR45339:SF1">
    <property type="entry name" value="HYBRID SIGNAL TRANSDUCTION HISTIDINE KINASE J"/>
    <property type="match status" value="1"/>
</dbReference>
<dbReference type="SUPFAM" id="SSF47384">
    <property type="entry name" value="Homodimeric domain of signal transducing histidine kinase"/>
    <property type="match status" value="1"/>
</dbReference>
<keyword evidence="7 20" id="KW-0812">Transmembrane</keyword>
<evidence type="ECO:0000256" key="11">
    <source>
        <dbReference type="ARBA" id="ARBA00022989"/>
    </source>
</evidence>
<dbReference type="GO" id="GO:0000155">
    <property type="term" value="F:phosphorelay sensor kinase activity"/>
    <property type="evidence" value="ECO:0007669"/>
    <property type="project" value="InterPro"/>
</dbReference>